<comment type="caution">
    <text evidence="2">The sequence shown here is derived from an EMBL/GenBank/DDBJ whole genome shotgun (WGS) entry which is preliminary data.</text>
</comment>
<name>A0A918L376_9ACTN</name>
<evidence type="ECO:0000256" key="1">
    <source>
        <dbReference type="SAM" id="Phobius"/>
    </source>
</evidence>
<proteinExistence type="predicted"/>
<dbReference type="AlphaFoldDB" id="A0A918L376"/>
<keyword evidence="3" id="KW-1185">Reference proteome</keyword>
<organism evidence="2 3">
    <name type="scientific">Streptomyces humidus</name>
    <dbReference type="NCBI Taxonomy" id="52259"/>
    <lineage>
        <taxon>Bacteria</taxon>
        <taxon>Bacillati</taxon>
        <taxon>Actinomycetota</taxon>
        <taxon>Actinomycetes</taxon>
        <taxon>Kitasatosporales</taxon>
        <taxon>Streptomycetaceae</taxon>
        <taxon>Streptomyces</taxon>
    </lineage>
</organism>
<feature type="transmembrane region" description="Helical" evidence="1">
    <location>
        <begin position="20"/>
        <end position="40"/>
    </location>
</feature>
<evidence type="ECO:0008006" key="4">
    <source>
        <dbReference type="Google" id="ProtNLM"/>
    </source>
</evidence>
<reference evidence="2" key="2">
    <citation type="submission" date="2020-09" db="EMBL/GenBank/DDBJ databases">
        <authorList>
            <person name="Sun Q."/>
            <person name="Ohkuma M."/>
        </authorList>
    </citation>
    <scope>NUCLEOTIDE SEQUENCE</scope>
    <source>
        <strain evidence="2">JCM 4386</strain>
    </source>
</reference>
<dbReference type="Proteomes" id="UP000606194">
    <property type="component" value="Unassembled WGS sequence"/>
</dbReference>
<reference evidence="2" key="1">
    <citation type="journal article" date="2014" name="Int. J. Syst. Evol. Microbiol.">
        <title>Complete genome sequence of Corynebacterium casei LMG S-19264T (=DSM 44701T), isolated from a smear-ripened cheese.</title>
        <authorList>
            <consortium name="US DOE Joint Genome Institute (JGI-PGF)"/>
            <person name="Walter F."/>
            <person name="Albersmeier A."/>
            <person name="Kalinowski J."/>
            <person name="Ruckert C."/>
        </authorList>
    </citation>
    <scope>NUCLEOTIDE SEQUENCE</scope>
    <source>
        <strain evidence="2">JCM 4386</strain>
    </source>
</reference>
<protein>
    <recommendedName>
        <fullName evidence="4">ABC transporter permease</fullName>
    </recommendedName>
</protein>
<evidence type="ECO:0000313" key="2">
    <source>
        <dbReference type="EMBL" id="GGR86933.1"/>
    </source>
</evidence>
<keyword evidence="1" id="KW-0472">Membrane</keyword>
<dbReference type="EMBL" id="BMTL01000010">
    <property type="protein sequence ID" value="GGR86933.1"/>
    <property type="molecule type" value="Genomic_DNA"/>
</dbReference>
<keyword evidence="1" id="KW-1133">Transmembrane helix</keyword>
<gene>
    <name evidence="2" type="ORF">GCM10010269_27590</name>
</gene>
<keyword evidence="1" id="KW-0812">Transmembrane</keyword>
<accession>A0A918L376</accession>
<sequence>MPLKMTGKSVGVDWASVLSMTGIAIAVVLLVTVLSLPPLLRLMRPDSLRTE</sequence>
<evidence type="ECO:0000313" key="3">
    <source>
        <dbReference type="Proteomes" id="UP000606194"/>
    </source>
</evidence>